<accession>A0A7R9I0M8</accession>
<organism evidence="1">
    <name type="scientific">Timema bartmani</name>
    <dbReference type="NCBI Taxonomy" id="61472"/>
    <lineage>
        <taxon>Eukaryota</taxon>
        <taxon>Metazoa</taxon>
        <taxon>Ecdysozoa</taxon>
        <taxon>Arthropoda</taxon>
        <taxon>Hexapoda</taxon>
        <taxon>Insecta</taxon>
        <taxon>Pterygota</taxon>
        <taxon>Neoptera</taxon>
        <taxon>Polyneoptera</taxon>
        <taxon>Phasmatodea</taxon>
        <taxon>Timematodea</taxon>
        <taxon>Timematoidea</taxon>
        <taxon>Timematidae</taxon>
        <taxon>Timema</taxon>
    </lineage>
</organism>
<protein>
    <submittedName>
        <fullName evidence="1">Uncharacterized protein</fullName>
    </submittedName>
</protein>
<proteinExistence type="predicted"/>
<reference evidence="1" key="1">
    <citation type="submission" date="2020-11" db="EMBL/GenBank/DDBJ databases">
        <authorList>
            <person name="Tran Van P."/>
        </authorList>
    </citation>
    <scope>NUCLEOTIDE SEQUENCE</scope>
</reference>
<gene>
    <name evidence="1" type="ORF">TBIB3V08_LOCUS3557</name>
</gene>
<dbReference type="Gene3D" id="3.30.200.20">
    <property type="entry name" value="Phosphorylase Kinase, domain 1"/>
    <property type="match status" value="1"/>
</dbReference>
<dbReference type="AlphaFoldDB" id="A0A7R9I0M8"/>
<dbReference type="EMBL" id="OD565193">
    <property type="protein sequence ID" value="CAD7441083.1"/>
    <property type="molecule type" value="Genomic_DNA"/>
</dbReference>
<sequence>MGRSRGSNSVRSDTKDYALKQIEGTGLSMSACREIAVRGDIAYKYYLSWTWASVAARVEAQQRHKLDPGISVAQRQEGVVAV</sequence>
<name>A0A7R9I0M8_9NEOP</name>
<evidence type="ECO:0000313" key="1">
    <source>
        <dbReference type="EMBL" id="CAD7441083.1"/>
    </source>
</evidence>